<organism evidence="1 2">
    <name type="scientific">Bipolaris oryzae ATCC 44560</name>
    <dbReference type="NCBI Taxonomy" id="930090"/>
    <lineage>
        <taxon>Eukaryota</taxon>
        <taxon>Fungi</taxon>
        <taxon>Dikarya</taxon>
        <taxon>Ascomycota</taxon>
        <taxon>Pezizomycotina</taxon>
        <taxon>Dothideomycetes</taxon>
        <taxon>Pleosporomycetidae</taxon>
        <taxon>Pleosporales</taxon>
        <taxon>Pleosporineae</taxon>
        <taxon>Pleosporaceae</taxon>
        <taxon>Bipolaris</taxon>
    </lineage>
</organism>
<dbReference type="Proteomes" id="UP000054032">
    <property type="component" value="Unassembled WGS sequence"/>
</dbReference>
<dbReference type="KEGG" id="bor:COCMIDRAFT_27261"/>
<sequence length="128" mass="14625">MHEAIACPKISTRKAAPRTGKLVDNNMLMGVIARQSTRDMMKFANPEAEIALRRSPRSVAMYVIRLFAATARDYGGFNSAHQRFRCGLYAINPVGQALLFGDDKNSYDNVAAEFEREDLYIREWRQHR</sequence>
<accession>W6Z3R4</accession>
<gene>
    <name evidence="1" type="ORF">COCMIDRAFT_27261</name>
</gene>
<keyword evidence="2" id="KW-1185">Reference proteome</keyword>
<evidence type="ECO:0000313" key="1">
    <source>
        <dbReference type="EMBL" id="EUC44383.1"/>
    </source>
</evidence>
<protein>
    <submittedName>
        <fullName evidence="1">Uncharacterized protein</fullName>
    </submittedName>
</protein>
<dbReference type="RefSeq" id="XP_007689070.1">
    <property type="nucleotide sequence ID" value="XM_007690880.1"/>
</dbReference>
<dbReference type="HOGENOM" id="CLU_1959192_0_0_1"/>
<dbReference type="AlphaFoldDB" id="W6Z3R4"/>
<dbReference type="GeneID" id="19121089"/>
<dbReference type="OrthoDB" id="3684274at2759"/>
<name>W6Z3R4_COCMI</name>
<dbReference type="EMBL" id="KI964005">
    <property type="protein sequence ID" value="EUC44383.1"/>
    <property type="molecule type" value="Genomic_DNA"/>
</dbReference>
<proteinExistence type="predicted"/>
<reference evidence="1 2" key="1">
    <citation type="journal article" date="2013" name="PLoS Genet.">
        <title>Comparative genome structure, secondary metabolite, and effector coding capacity across Cochliobolus pathogens.</title>
        <authorList>
            <person name="Condon B.J."/>
            <person name="Leng Y."/>
            <person name="Wu D."/>
            <person name="Bushley K.E."/>
            <person name="Ohm R.A."/>
            <person name="Otillar R."/>
            <person name="Martin J."/>
            <person name="Schackwitz W."/>
            <person name="Grimwood J."/>
            <person name="MohdZainudin N."/>
            <person name="Xue C."/>
            <person name="Wang R."/>
            <person name="Manning V.A."/>
            <person name="Dhillon B."/>
            <person name="Tu Z.J."/>
            <person name="Steffenson B.J."/>
            <person name="Salamov A."/>
            <person name="Sun H."/>
            <person name="Lowry S."/>
            <person name="LaButti K."/>
            <person name="Han J."/>
            <person name="Copeland A."/>
            <person name="Lindquist E."/>
            <person name="Barry K."/>
            <person name="Schmutz J."/>
            <person name="Baker S.E."/>
            <person name="Ciuffetti L.M."/>
            <person name="Grigoriev I.V."/>
            <person name="Zhong S."/>
            <person name="Turgeon B.G."/>
        </authorList>
    </citation>
    <scope>NUCLEOTIDE SEQUENCE [LARGE SCALE GENOMIC DNA]</scope>
    <source>
        <strain evidence="1 2">ATCC 44560</strain>
    </source>
</reference>
<evidence type="ECO:0000313" key="2">
    <source>
        <dbReference type="Proteomes" id="UP000054032"/>
    </source>
</evidence>